<dbReference type="EMBL" id="KZ819293">
    <property type="protein sequence ID" value="PWN98010.1"/>
    <property type="molecule type" value="Genomic_DNA"/>
</dbReference>
<dbReference type="RefSeq" id="XP_025598289.1">
    <property type="nucleotide sequence ID" value="XM_025742493.1"/>
</dbReference>
<feature type="region of interest" description="Disordered" evidence="3">
    <location>
        <begin position="810"/>
        <end position="988"/>
    </location>
</feature>
<dbReference type="GO" id="GO:0005829">
    <property type="term" value="C:cytosol"/>
    <property type="evidence" value="ECO:0007669"/>
    <property type="project" value="TreeGrafter"/>
</dbReference>
<keyword evidence="2" id="KW-0677">Repeat</keyword>
<protein>
    <submittedName>
        <fullName evidence="4">Galactose oxidase</fullName>
    </submittedName>
</protein>
<dbReference type="Gene3D" id="2.120.10.80">
    <property type="entry name" value="Kelch-type beta propeller"/>
    <property type="match status" value="1"/>
</dbReference>
<evidence type="ECO:0000256" key="3">
    <source>
        <dbReference type="SAM" id="MobiDB-lite"/>
    </source>
</evidence>
<name>A0A316Z899_9BASI</name>
<feature type="compositionally biased region" description="Polar residues" evidence="3">
    <location>
        <begin position="698"/>
        <end position="716"/>
    </location>
</feature>
<proteinExistence type="predicted"/>
<feature type="compositionally biased region" description="Polar residues" evidence="3">
    <location>
        <begin position="239"/>
        <end position="251"/>
    </location>
</feature>
<evidence type="ECO:0000313" key="4">
    <source>
        <dbReference type="EMBL" id="PWN98010.1"/>
    </source>
</evidence>
<dbReference type="PANTHER" id="PTHR43503">
    <property type="entry name" value="MCG48959-RELATED"/>
    <property type="match status" value="1"/>
</dbReference>
<dbReference type="STRING" id="58919.A0A316Z899"/>
<feature type="compositionally biased region" description="Acidic residues" evidence="3">
    <location>
        <begin position="885"/>
        <end position="898"/>
    </location>
</feature>
<dbReference type="Proteomes" id="UP000245946">
    <property type="component" value="Unassembled WGS sequence"/>
</dbReference>
<dbReference type="GO" id="GO:0045454">
    <property type="term" value="P:cell redox homeostasis"/>
    <property type="evidence" value="ECO:0007669"/>
    <property type="project" value="TreeGrafter"/>
</dbReference>
<feature type="compositionally biased region" description="Low complexity" evidence="3">
    <location>
        <begin position="929"/>
        <end position="940"/>
    </location>
</feature>
<evidence type="ECO:0000313" key="5">
    <source>
        <dbReference type="Proteomes" id="UP000245946"/>
    </source>
</evidence>
<evidence type="ECO:0000256" key="1">
    <source>
        <dbReference type="ARBA" id="ARBA00022441"/>
    </source>
</evidence>
<dbReference type="OrthoDB" id="10001928at2759"/>
<feature type="compositionally biased region" description="Low complexity" evidence="3">
    <location>
        <begin position="899"/>
        <end position="918"/>
    </location>
</feature>
<evidence type="ECO:0000256" key="2">
    <source>
        <dbReference type="ARBA" id="ARBA00022737"/>
    </source>
</evidence>
<gene>
    <name evidence="4" type="ORF">FA09DRAFT_330168</name>
</gene>
<dbReference type="Pfam" id="PF24681">
    <property type="entry name" value="Kelch_KLHDC2_KLHL20_DRC7"/>
    <property type="match status" value="1"/>
</dbReference>
<dbReference type="InterPro" id="IPR015915">
    <property type="entry name" value="Kelch-typ_b-propeller"/>
</dbReference>
<dbReference type="AlphaFoldDB" id="A0A316Z899"/>
<feature type="compositionally biased region" description="Low complexity" evidence="3">
    <location>
        <begin position="978"/>
        <end position="987"/>
    </location>
</feature>
<feature type="compositionally biased region" description="Low complexity" evidence="3">
    <location>
        <begin position="731"/>
        <end position="747"/>
    </location>
</feature>
<accession>A0A316Z899</accession>
<dbReference type="InterPro" id="IPR011333">
    <property type="entry name" value="SKP1/BTB/POZ_sf"/>
</dbReference>
<dbReference type="Gene3D" id="3.30.710.10">
    <property type="entry name" value="Potassium Channel Kv1.1, Chain A"/>
    <property type="match status" value="1"/>
</dbReference>
<dbReference type="GeneID" id="37270037"/>
<feature type="region of interest" description="Disordered" evidence="3">
    <location>
        <begin position="698"/>
        <end position="796"/>
    </location>
</feature>
<reference evidence="4 5" key="1">
    <citation type="journal article" date="2018" name="Mol. Biol. Evol.">
        <title>Broad Genomic Sampling Reveals a Smut Pathogenic Ancestry of the Fungal Clade Ustilaginomycotina.</title>
        <authorList>
            <person name="Kijpornyongpan T."/>
            <person name="Mondo S.J."/>
            <person name="Barry K."/>
            <person name="Sandor L."/>
            <person name="Lee J."/>
            <person name="Lipzen A."/>
            <person name="Pangilinan J."/>
            <person name="LaButti K."/>
            <person name="Hainaut M."/>
            <person name="Henrissat B."/>
            <person name="Grigoriev I.V."/>
            <person name="Spatafora J.W."/>
            <person name="Aime M.C."/>
        </authorList>
    </citation>
    <scope>NUCLEOTIDE SEQUENCE [LARGE SCALE GENOMIC DNA]</scope>
    <source>
        <strain evidence="4 5">MCA 4186</strain>
    </source>
</reference>
<dbReference type="SUPFAM" id="SSF117281">
    <property type="entry name" value="Kelch motif"/>
    <property type="match status" value="1"/>
</dbReference>
<keyword evidence="5" id="KW-1185">Reference proteome</keyword>
<feature type="compositionally biased region" description="Low complexity" evidence="3">
    <location>
        <begin position="834"/>
        <end position="853"/>
    </location>
</feature>
<keyword evidence="1" id="KW-0880">Kelch repeat</keyword>
<organism evidence="4 5">
    <name type="scientific">Tilletiopsis washingtonensis</name>
    <dbReference type="NCBI Taxonomy" id="58919"/>
    <lineage>
        <taxon>Eukaryota</taxon>
        <taxon>Fungi</taxon>
        <taxon>Dikarya</taxon>
        <taxon>Basidiomycota</taxon>
        <taxon>Ustilaginomycotina</taxon>
        <taxon>Exobasidiomycetes</taxon>
        <taxon>Entylomatales</taxon>
        <taxon>Entylomatales incertae sedis</taxon>
        <taxon>Tilletiopsis</taxon>
    </lineage>
</organism>
<feature type="region of interest" description="Disordered" evidence="3">
    <location>
        <begin position="233"/>
        <end position="258"/>
    </location>
</feature>
<dbReference type="GO" id="GO:0005739">
    <property type="term" value="C:mitochondrion"/>
    <property type="evidence" value="ECO:0007669"/>
    <property type="project" value="TreeGrafter"/>
</dbReference>
<sequence length="1010" mass="107514">MHAPLASLAAHWHACQGDMPPPLVGSSVTLVDAGPGSGTCGKLYLFGGRLVSTRRMVSDLYELDLASLRWTRISSAPAAGDESSASRAPHPQQRYFHSSDLWAGRLIIFGGMGYAPGADTSAAEAPSSDSLCVLDEVIAFDLATQTWDLAFAAPAGSSSAPRPVPRYAHLSSTMTAGQLVIIGGQNMANQYVEEINVFDLNTRRWTASHAFARQCGSYRSLAVAGRWRVENEVEREADASSTPRTEQQDTGASVLPPKSASKMRVELLPMSAEPAADDEPLPLYVYTNYNFTDVKRELELVRLRGQSELAVEDRSSDMTGVSLPPGLRFPTGAILGSHLLISGTYLANTSQTFSVWSLHLPTMQWSRLDVGALLSIGSWNRAVLWPSRNRLIIFGHRGRDLVSDYNHRQTNWDHVLVLELEAWGINQPPMRPASAEAMELGLEALSASTVGSFAHSLPREGVDQAPALGAKGDFEIVCSDGMRIGCNRALLTRRWPWFAEQLSKYRERAATATAAMPNGASGPAHLSSKDSPPDCRLTPRLLHLAEPSPVVLALLQFFYTRSICTALQRHPSVTASLLLFASLYALPELDRWARHAAHVALSRELGPPPSNAAWPQSALAPAERHRLAVVLYETAALCGHEALQIRALRTVMAISKWVQRGARQVTDSSAGPSTPTTFSASRDMAIASTRDIAMPLSAATSRWESRQDSVSSSQAPYSPHAVTPRPEATRRWSATSASRNATRAQPPVLAPPAAPDDRHSERSSGGGTEEEDEQDDAPAPMGMVASASRRTDRKPLSKAERMLGVSGAELSAAGIGAGRGGAASSGTLRRPPNVSSSSTTSSSLLSVRTVTSSGAALPMRKRFSLFGSRGASDSKLSSPHLAGTQDEDAEYEEEEGEGEYAASSTRSARSTSNASGRAPYADGPPTPTTPVTSPHSAATSQHSLVPPTAATTPRGSSGAAGEEGKRRGSNPASRTKRAAAAGRARAATDVGLHAASGMTESDVAALRGLW</sequence>
<dbReference type="PANTHER" id="PTHR43503:SF2">
    <property type="entry name" value="NEGATIVE REGULATOR OF SPORULATION MDS3-RELATED"/>
    <property type="match status" value="1"/>
</dbReference>